<dbReference type="CDD" id="cd00099">
    <property type="entry name" value="IgV"/>
    <property type="match status" value="1"/>
</dbReference>
<evidence type="ECO:0000256" key="1">
    <source>
        <dbReference type="ARBA" id="ARBA00022729"/>
    </source>
</evidence>
<keyword evidence="2" id="KW-0391">Immunity</keyword>
<dbReference type="PANTHER" id="PTHR23268">
    <property type="entry name" value="T-CELL RECEPTOR BETA CHAIN"/>
    <property type="match status" value="1"/>
</dbReference>
<accession>A0ABU7EY24</accession>
<dbReference type="PANTHER" id="PTHR23268:SF102">
    <property type="entry name" value="IMMUNOGLOBULIN V-SET DOMAIN-CONTAINING PROTEIN"/>
    <property type="match status" value="1"/>
</dbReference>
<evidence type="ECO:0000313" key="6">
    <source>
        <dbReference type="Proteomes" id="UP001352852"/>
    </source>
</evidence>
<dbReference type="EMBL" id="JAHUTJ010069363">
    <property type="protein sequence ID" value="MED6291907.1"/>
    <property type="molecule type" value="Genomic_DNA"/>
</dbReference>
<evidence type="ECO:0000259" key="4">
    <source>
        <dbReference type="Pfam" id="PF07686"/>
    </source>
</evidence>
<evidence type="ECO:0000313" key="5">
    <source>
        <dbReference type="EMBL" id="MED6291907.1"/>
    </source>
</evidence>
<dbReference type="InterPro" id="IPR013783">
    <property type="entry name" value="Ig-like_fold"/>
</dbReference>
<dbReference type="InterPro" id="IPR013106">
    <property type="entry name" value="Ig_V-set"/>
</dbReference>
<evidence type="ECO:0000256" key="2">
    <source>
        <dbReference type="ARBA" id="ARBA00022859"/>
    </source>
</evidence>
<sequence length="159" mass="17866">MEDNCFDRKLNNMIIFLSLVLNVLLVSGSSLSDQVHQTPDMFCKPEDKPQISCKHNIQDYTVILWYKQLKDHQMQLLGYMNFKDGYPETGVNVKIMGQAIKGQTCILTLEEVNLSSSGVYFCAASRHSAACHCFSVQKPPNNRFPSSEATSSPIIAPHH</sequence>
<dbReference type="InterPro" id="IPR050413">
    <property type="entry name" value="TCR_beta_variable"/>
</dbReference>
<proteinExistence type="predicted"/>
<keyword evidence="1 3" id="KW-0732">Signal</keyword>
<organism evidence="5 6">
    <name type="scientific">Characodon lateralis</name>
    <dbReference type="NCBI Taxonomy" id="208331"/>
    <lineage>
        <taxon>Eukaryota</taxon>
        <taxon>Metazoa</taxon>
        <taxon>Chordata</taxon>
        <taxon>Craniata</taxon>
        <taxon>Vertebrata</taxon>
        <taxon>Euteleostomi</taxon>
        <taxon>Actinopterygii</taxon>
        <taxon>Neopterygii</taxon>
        <taxon>Teleostei</taxon>
        <taxon>Neoteleostei</taxon>
        <taxon>Acanthomorphata</taxon>
        <taxon>Ovalentaria</taxon>
        <taxon>Atherinomorphae</taxon>
        <taxon>Cyprinodontiformes</taxon>
        <taxon>Goodeidae</taxon>
        <taxon>Characodon</taxon>
    </lineage>
</organism>
<dbReference type="Gene3D" id="2.60.40.10">
    <property type="entry name" value="Immunoglobulins"/>
    <property type="match status" value="1"/>
</dbReference>
<comment type="caution">
    <text evidence="5">The sequence shown here is derived from an EMBL/GenBank/DDBJ whole genome shotgun (WGS) entry which is preliminary data.</text>
</comment>
<name>A0ABU7EY24_9TELE</name>
<gene>
    <name evidence="5" type="ORF">CHARACLAT_028433</name>
</gene>
<dbReference type="InterPro" id="IPR036179">
    <property type="entry name" value="Ig-like_dom_sf"/>
</dbReference>
<keyword evidence="6" id="KW-1185">Reference proteome</keyword>
<dbReference type="SUPFAM" id="SSF48726">
    <property type="entry name" value="Immunoglobulin"/>
    <property type="match status" value="1"/>
</dbReference>
<feature type="domain" description="Immunoglobulin V-set" evidence="4">
    <location>
        <begin position="51"/>
        <end position="124"/>
    </location>
</feature>
<protein>
    <recommendedName>
        <fullName evidence="4">Immunoglobulin V-set domain-containing protein</fullName>
    </recommendedName>
</protein>
<dbReference type="Pfam" id="PF07686">
    <property type="entry name" value="V-set"/>
    <property type="match status" value="1"/>
</dbReference>
<evidence type="ECO:0000256" key="3">
    <source>
        <dbReference type="SAM" id="SignalP"/>
    </source>
</evidence>
<feature type="signal peptide" evidence="3">
    <location>
        <begin position="1"/>
        <end position="28"/>
    </location>
</feature>
<dbReference type="Proteomes" id="UP001352852">
    <property type="component" value="Unassembled WGS sequence"/>
</dbReference>
<reference evidence="5 6" key="1">
    <citation type="submission" date="2021-06" db="EMBL/GenBank/DDBJ databases">
        <authorList>
            <person name="Palmer J.M."/>
        </authorList>
    </citation>
    <scope>NUCLEOTIDE SEQUENCE [LARGE SCALE GENOMIC DNA]</scope>
    <source>
        <strain evidence="5 6">CL_MEX2019</strain>
        <tissue evidence="5">Muscle</tissue>
    </source>
</reference>
<feature type="chain" id="PRO_5045687296" description="Immunoglobulin V-set domain-containing protein" evidence="3">
    <location>
        <begin position="29"/>
        <end position="159"/>
    </location>
</feature>